<dbReference type="InterPro" id="IPR011701">
    <property type="entry name" value="MFS"/>
</dbReference>
<evidence type="ECO:0000256" key="4">
    <source>
        <dbReference type="ARBA" id="ARBA00022692"/>
    </source>
</evidence>
<evidence type="ECO:0000259" key="8">
    <source>
        <dbReference type="PROSITE" id="PS50850"/>
    </source>
</evidence>
<reference evidence="9 10" key="1">
    <citation type="submission" date="2014-11" db="EMBL/GenBank/DDBJ databases">
        <authorList>
            <person name="Urmite Genomes Urmite Genomes"/>
        </authorList>
    </citation>
    <scope>NUCLEOTIDE SEQUENCE [LARGE SCALE GENOMIC DNA]</scope>
    <source>
        <strain evidence="9 10">Oc5</strain>
    </source>
</reference>
<dbReference type="SUPFAM" id="SSF103473">
    <property type="entry name" value="MFS general substrate transporter"/>
    <property type="match status" value="1"/>
</dbReference>
<dbReference type="GO" id="GO:0022857">
    <property type="term" value="F:transmembrane transporter activity"/>
    <property type="evidence" value="ECO:0007669"/>
    <property type="project" value="InterPro"/>
</dbReference>
<dbReference type="RefSeq" id="WP_042534027.1">
    <property type="nucleotide sequence ID" value="NZ_CDGG01000001.1"/>
</dbReference>
<feature type="transmembrane region" description="Helical" evidence="7">
    <location>
        <begin position="202"/>
        <end position="224"/>
    </location>
</feature>
<comment type="subcellular location">
    <subcellularLocation>
        <location evidence="1">Cell membrane</location>
        <topology evidence="1">Multi-pass membrane protein</topology>
    </subcellularLocation>
</comment>
<keyword evidence="4 7" id="KW-0812">Transmembrane</keyword>
<evidence type="ECO:0000313" key="10">
    <source>
        <dbReference type="Proteomes" id="UP000040453"/>
    </source>
</evidence>
<feature type="transmembrane region" description="Helical" evidence="7">
    <location>
        <begin position="99"/>
        <end position="120"/>
    </location>
</feature>
<dbReference type="InterPro" id="IPR020846">
    <property type="entry name" value="MFS_dom"/>
</dbReference>
<organism evidence="9 10">
    <name type="scientific">Oceanobacillus oncorhynchi</name>
    <dbReference type="NCBI Taxonomy" id="545501"/>
    <lineage>
        <taxon>Bacteria</taxon>
        <taxon>Bacillati</taxon>
        <taxon>Bacillota</taxon>
        <taxon>Bacilli</taxon>
        <taxon>Bacillales</taxon>
        <taxon>Bacillaceae</taxon>
        <taxon>Oceanobacillus</taxon>
    </lineage>
</organism>
<evidence type="ECO:0000256" key="6">
    <source>
        <dbReference type="ARBA" id="ARBA00023136"/>
    </source>
</evidence>
<proteinExistence type="predicted"/>
<dbReference type="OrthoDB" id="9788453at2"/>
<feature type="transmembrane region" description="Helical" evidence="7">
    <location>
        <begin position="42"/>
        <end position="63"/>
    </location>
</feature>
<name>A0A0A1MKN1_9BACI</name>
<feature type="transmembrane region" description="Helical" evidence="7">
    <location>
        <begin position="160"/>
        <end position="181"/>
    </location>
</feature>
<dbReference type="InterPro" id="IPR050189">
    <property type="entry name" value="MFS_Efflux_Transporters"/>
</dbReference>
<feature type="transmembrane region" description="Helical" evidence="7">
    <location>
        <begin position="289"/>
        <end position="311"/>
    </location>
</feature>
<dbReference type="EMBL" id="CDGG01000001">
    <property type="protein sequence ID" value="CEI83658.1"/>
    <property type="molecule type" value="Genomic_DNA"/>
</dbReference>
<feature type="transmembrane region" description="Helical" evidence="7">
    <location>
        <begin position="70"/>
        <end position="87"/>
    </location>
</feature>
<accession>A0A0A1MKN1</accession>
<dbReference type="InterPro" id="IPR036259">
    <property type="entry name" value="MFS_trans_sf"/>
</dbReference>
<dbReference type="PROSITE" id="PS50850">
    <property type="entry name" value="MFS"/>
    <property type="match status" value="1"/>
</dbReference>
<feature type="transmembrane region" description="Helical" evidence="7">
    <location>
        <begin position="132"/>
        <end position="154"/>
    </location>
</feature>
<feature type="transmembrane region" description="Helical" evidence="7">
    <location>
        <begin position="264"/>
        <end position="283"/>
    </location>
</feature>
<evidence type="ECO:0000256" key="2">
    <source>
        <dbReference type="ARBA" id="ARBA00022448"/>
    </source>
</evidence>
<evidence type="ECO:0000256" key="7">
    <source>
        <dbReference type="SAM" id="Phobius"/>
    </source>
</evidence>
<sequence length="385" mass="40434">MPFAVFILGFLIFSQTTSEFIVAGIMPSLSEEFNVSIAAIGYLISAYAVGMIAGGPILTIALLKVPLKKGLMALTLVFLIGQTIAAVSPNYEVMMAARVVQGIASSATFGTAMSLAYQLVPDQLRARAASIVLGGLMIATAAGVPFAMVFNLYLGWRASFWAVVVLVFIAAIFVQFLIPAFESKEKKSIRIKKEISSFKNGRLWAAYTTNVFIIGATFAAFSYFTPILTEVTGFSAGVVPFILGVYGAATVIGNIIVGRLADLHMMPVMTVGLVILTAALILFGSFAEIPVIAVAAVIIIGLTGVSLNPAMAKRVLSVSNTGTLVATVNNSMINLGLMIGSSVGGLTIDAGFGVTSPLWVGVILGIIGLTTLLPFIRRDKFTVNA</sequence>
<keyword evidence="3" id="KW-1003">Cell membrane</keyword>
<dbReference type="Pfam" id="PF07690">
    <property type="entry name" value="MFS_1"/>
    <property type="match status" value="1"/>
</dbReference>
<dbReference type="Proteomes" id="UP000040453">
    <property type="component" value="Unassembled WGS sequence"/>
</dbReference>
<dbReference type="AlphaFoldDB" id="A0A0A1MKN1"/>
<keyword evidence="2" id="KW-0813">Transport</keyword>
<dbReference type="PANTHER" id="PTHR43124">
    <property type="entry name" value="PURINE EFFLUX PUMP PBUE"/>
    <property type="match status" value="1"/>
</dbReference>
<dbReference type="STRING" id="545501.BN997_03575"/>
<feature type="transmembrane region" description="Helical" evidence="7">
    <location>
        <begin position="236"/>
        <end position="257"/>
    </location>
</feature>
<evidence type="ECO:0000256" key="1">
    <source>
        <dbReference type="ARBA" id="ARBA00004651"/>
    </source>
</evidence>
<keyword evidence="6 7" id="KW-0472">Membrane</keyword>
<feature type="domain" description="Major facilitator superfamily (MFS) profile" evidence="8">
    <location>
        <begin position="4"/>
        <end position="380"/>
    </location>
</feature>
<gene>
    <name evidence="9" type="primary">pbuE_4</name>
    <name evidence="9" type="ORF">BN997_03575</name>
</gene>
<keyword evidence="10" id="KW-1185">Reference proteome</keyword>
<evidence type="ECO:0000313" key="9">
    <source>
        <dbReference type="EMBL" id="CEI83658.1"/>
    </source>
</evidence>
<evidence type="ECO:0000256" key="3">
    <source>
        <dbReference type="ARBA" id="ARBA00022475"/>
    </source>
</evidence>
<evidence type="ECO:0000256" key="5">
    <source>
        <dbReference type="ARBA" id="ARBA00022989"/>
    </source>
</evidence>
<protein>
    <submittedName>
        <fullName evidence="9">Purine efflux pump PbuE</fullName>
    </submittedName>
</protein>
<dbReference type="Gene3D" id="1.20.1250.20">
    <property type="entry name" value="MFS general substrate transporter like domains"/>
    <property type="match status" value="2"/>
</dbReference>
<keyword evidence="5 7" id="KW-1133">Transmembrane helix</keyword>
<dbReference type="CDD" id="cd17324">
    <property type="entry name" value="MFS_NepI_like"/>
    <property type="match status" value="1"/>
</dbReference>
<dbReference type="GO" id="GO:0005886">
    <property type="term" value="C:plasma membrane"/>
    <property type="evidence" value="ECO:0007669"/>
    <property type="project" value="UniProtKB-SubCell"/>
</dbReference>
<dbReference type="PANTHER" id="PTHR43124:SF8">
    <property type="entry name" value="INNER MEMBRANE TRANSPORT PROTEIN YDHP"/>
    <property type="match status" value="1"/>
</dbReference>
<feature type="transmembrane region" description="Helical" evidence="7">
    <location>
        <begin position="358"/>
        <end position="376"/>
    </location>
</feature>